<protein>
    <recommendedName>
        <fullName evidence="1">Protein kinase domain-containing protein</fullName>
    </recommendedName>
</protein>
<gene>
    <name evidence="2" type="ORF">PLICRDRAFT_179198</name>
</gene>
<sequence length="237" mass="26887">MQDQRNHTIPVRAVLWYTPDFTPHGYPTVPGDARAFVVTKKYAAMTVNSWGIDVNVVPPDVRSTLEMIKQFFEGLEYMHSRGITHGDLGQHNMVLSKTSSGRLRYLFIDFELASSHPLPLVKPVQHLAFRRVNNAGPEYSMAAPYDPFANDIFAPGMFVEDVLRVNGYVYHKIAELAKRMQEHDPEQRPTAVQVCREFKKLRKTLSEDVMRMPIESSTGKSRYGQAPSFAETVASLQ</sequence>
<dbReference type="PROSITE" id="PS50011">
    <property type="entry name" value="PROTEIN_KINASE_DOM"/>
    <property type="match status" value="1"/>
</dbReference>
<proteinExistence type="predicted"/>
<dbReference type="GO" id="GO:0004672">
    <property type="term" value="F:protein kinase activity"/>
    <property type="evidence" value="ECO:0007669"/>
    <property type="project" value="InterPro"/>
</dbReference>
<dbReference type="InterPro" id="IPR000719">
    <property type="entry name" value="Prot_kinase_dom"/>
</dbReference>
<feature type="domain" description="Protein kinase" evidence="1">
    <location>
        <begin position="1"/>
        <end position="237"/>
    </location>
</feature>
<dbReference type="Gene3D" id="1.10.510.10">
    <property type="entry name" value="Transferase(Phosphotransferase) domain 1"/>
    <property type="match status" value="1"/>
</dbReference>
<name>A0A0C9T6A4_PLICR</name>
<dbReference type="GO" id="GO:0005524">
    <property type="term" value="F:ATP binding"/>
    <property type="evidence" value="ECO:0007669"/>
    <property type="project" value="InterPro"/>
</dbReference>
<dbReference type="HOGENOM" id="CLU_1171042_0_0_1"/>
<dbReference type="InterPro" id="IPR011009">
    <property type="entry name" value="Kinase-like_dom_sf"/>
</dbReference>
<dbReference type="OrthoDB" id="2985259at2759"/>
<accession>A0A0C9T6A4</accession>
<dbReference type="AlphaFoldDB" id="A0A0C9T6A4"/>
<dbReference type="Pfam" id="PF06293">
    <property type="entry name" value="Kdo"/>
    <property type="match status" value="1"/>
</dbReference>
<dbReference type="SUPFAM" id="SSF56112">
    <property type="entry name" value="Protein kinase-like (PK-like)"/>
    <property type="match status" value="1"/>
</dbReference>
<evidence type="ECO:0000313" key="3">
    <source>
        <dbReference type="Proteomes" id="UP000053263"/>
    </source>
</evidence>
<dbReference type="Proteomes" id="UP000053263">
    <property type="component" value="Unassembled WGS sequence"/>
</dbReference>
<organism evidence="2 3">
    <name type="scientific">Plicaturopsis crispa FD-325 SS-3</name>
    <dbReference type="NCBI Taxonomy" id="944288"/>
    <lineage>
        <taxon>Eukaryota</taxon>
        <taxon>Fungi</taxon>
        <taxon>Dikarya</taxon>
        <taxon>Basidiomycota</taxon>
        <taxon>Agaricomycotina</taxon>
        <taxon>Agaricomycetes</taxon>
        <taxon>Agaricomycetidae</taxon>
        <taxon>Amylocorticiales</taxon>
        <taxon>Amylocorticiaceae</taxon>
        <taxon>Plicatura</taxon>
        <taxon>Plicaturopsis crispa</taxon>
    </lineage>
</organism>
<evidence type="ECO:0000313" key="2">
    <source>
        <dbReference type="EMBL" id="KII84869.1"/>
    </source>
</evidence>
<keyword evidence="3" id="KW-1185">Reference proteome</keyword>
<evidence type="ECO:0000259" key="1">
    <source>
        <dbReference type="PROSITE" id="PS50011"/>
    </source>
</evidence>
<dbReference type="EMBL" id="KN832569">
    <property type="protein sequence ID" value="KII84869.1"/>
    <property type="molecule type" value="Genomic_DNA"/>
</dbReference>
<reference evidence="2 3" key="1">
    <citation type="submission" date="2014-06" db="EMBL/GenBank/DDBJ databases">
        <title>Evolutionary Origins and Diversification of the Mycorrhizal Mutualists.</title>
        <authorList>
            <consortium name="DOE Joint Genome Institute"/>
            <consortium name="Mycorrhizal Genomics Consortium"/>
            <person name="Kohler A."/>
            <person name="Kuo A."/>
            <person name="Nagy L.G."/>
            <person name="Floudas D."/>
            <person name="Copeland A."/>
            <person name="Barry K.W."/>
            <person name="Cichocki N."/>
            <person name="Veneault-Fourrey C."/>
            <person name="LaButti K."/>
            <person name="Lindquist E.A."/>
            <person name="Lipzen A."/>
            <person name="Lundell T."/>
            <person name="Morin E."/>
            <person name="Murat C."/>
            <person name="Riley R."/>
            <person name="Ohm R."/>
            <person name="Sun H."/>
            <person name="Tunlid A."/>
            <person name="Henrissat B."/>
            <person name="Grigoriev I.V."/>
            <person name="Hibbett D.S."/>
            <person name="Martin F."/>
        </authorList>
    </citation>
    <scope>NUCLEOTIDE SEQUENCE [LARGE SCALE GENOMIC DNA]</scope>
    <source>
        <strain evidence="2 3">FD-325 SS-3</strain>
    </source>
</reference>